<gene>
    <name evidence="1" type="ORF">ID854_19715</name>
</gene>
<organism evidence="1">
    <name type="scientific">Xenorhabdus szentirmaii</name>
    <dbReference type="NCBI Taxonomy" id="290112"/>
    <lineage>
        <taxon>Bacteria</taxon>
        <taxon>Pseudomonadati</taxon>
        <taxon>Pseudomonadota</taxon>
        <taxon>Gammaproteobacteria</taxon>
        <taxon>Enterobacterales</taxon>
        <taxon>Morganellaceae</taxon>
        <taxon>Xenorhabdus</taxon>
    </lineage>
</organism>
<evidence type="ECO:0008006" key="2">
    <source>
        <dbReference type="Google" id="ProtNLM"/>
    </source>
</evidence>
<accession>A0AAW3Z2J4</accession>
<sequence>MQENESKMEHFIIPDEHLVIIPEQLKAEFPLPAQQQTEIEHSRKTIADIIAGHTPCLLVSG</sequence>
<dbReference type="Proteomes" id="UP001193920">
    <property type="component" value="Unassembled WGS sequence"/>
</dbReference>
<dbReference type="AlphaFoldDB" id="A0AAW3Z2J4"/>
<comment type="caution">
    <text evidence="1">The sequence shown here is derived from an EMBL/GenBank/DDBJ whole genome shotgun (WGS) entry which is preliminary data.</text>
</comment>
<reference evidence="1" key="1">
    <citation type="submission" date="2020-09" db="EMBL/GenBank/DDBJ databases">
        <authorList>
            <person name="Palma L."/>
            <person name="Caballero P."/>
            <person name="Berry C."/>
            <person name="Del Valle E."/>
        </authorList>
    </citation>
    <scope>NUCLEOTIDE SEQUENCE</scope>
    <source>
        <strain evidence="1">M</strain>
    </source>
</reference>
<evidence type="ECO:0000313" key="1">
    <source>
        <dbReference type="EMBL" id="MBD2802603.1"/>
    </source>
</evidence>
<proteinExistence type="predicted"/>
<protein>
    <recommendedName>
        <fullName evidence="2">3-deoxy-7-phosphoheptulonate synthase</fullName>
    </recommendedName>
</protein>
<name>A0AAW3Z2J4_9GAMM</name>
<reference evidence="1" key="2">
    <citation type="journal article" date="2024" name="Toxins">
        <title>Genome Sequence Analysis of Native Xenorhabdus Strains Isolated from Entomopathogenic Nematodes in Argentina.</title>
        <authorList>
            <person name="Palma L."/>
            <person name="Frizzo L."/>
            <person name="Kaiser S."/>
            <person name="Berry C."/>
            <person name="Caballero P."/>
            <person name="Bode H.B."/>
            <person name="Del Valle E.E."/>
        </authorList>
    </citation>
    <scope>NUCLEOTIDE SEQUENCE</scope>
    <source>
        <strain evidence="1">M</strain>
    </source>
</reference>
<dbReference type="EMBL" id="JACXBF010000527">
    <property type="protein sequence ID" value="MBD2802603.1"/>
    <property type="molecule type" value="Genomic_DNA"/>
</dbReference>